<dbReference type="HOGENOM" id="CLU_980072_0_0_1"/>
<proteinExistence type="predicted"/>
<dbReference type="VEuPathDB" id="FungiDB:CPUR_05878"/>
<feature type="compositionally biased region" description="Acidic residues" evidence="1">
    <location>
        <begin position="162"/>
        <end position="218"/>
    </location>
</feature>
<accession>M1W8R4</accession>
<dbReference type="Proteomes" id="UP000016801">
    <property type="component" value="Unassembled WGS sequence"/>
</dbReference>
<keyword evidence="3" id="KW-1185">Reference proteome</keyword>
<organism evidence="2 3">
    <name type="scientific">Claviceps purpurea (strain 20.1)</name>
    <name type="common">Ergot fungus</name>
    <name type="synonym">Sphacelia segetum</name>
    <dbReference type="NCBI Taxonomy" id="1111077"/>
    <lineage>
        <taxon>Eukaryota</taxon>
        <taxon>Fungi</taxon>
        <taxon>Dikarya</taxon>
        <taxon>Ascomycota</taxon>
        <taxon>Pezizomycotina</taxon>
        <taxon>Sordariomycetes</taxon>
        <taxon>Hypocreomycetidae</taxon>
        <taxon>Hypocreales</taxon>
        <taxon>Clavicipitaceae</taxon>
        <taxon>Claviceps</taxon>
    </lineage>
</organism>
<reference evidence="2 3" key="1">
    <citation type="journal article" date="2013" name="PLoS Genet.">
        <title>Plant-symbiotic fungi as chemical engineers: Multi-genome analysis of the Clavicipitaceae reveals dynamics of alkaloid loci.</title>
        <authorList>
            <person name="Schardl C.L."/>
            <person name="Young C.A."/>
            <person name="Hesse U."/>
            <person name="Amyotte S.G."/>
            <person name="Andreeva K."/>
            <person name="Calie P.J."/>
            <person name="Fleetwood D.J."/>
            <person name="Haws D.C."/>
            <person name="Moore N."/>
            <person name="Oeser B."/>
            <person name="Panaccione D.G."/>
            <person name="Schweri K.K."/>
            <person name="Voisey C.R."/>
            <person name="Farman M.L."/>
            <person name="Jaromczyk J.W."/>
            <person name="Roe B.A."/>
            <person name="O'Sullivan D.M."/>
            <person name="Scott B."/>
            <person name="Tudzynski P."/>
            <person name="An Z."/>
            <person name="Arnaoudova E.G."/>
            <person name="Bullock C.T."/>
            <person name="Charlton N.D."/>
            <person name="Chen L."/>
            <person name="Cox M."/>
            <person name="Dinkins R.D."/>
            <person name="Florea S."/>
            <person name="Glenn A.E."/>
            <person name="Gordon A."/>
            <person name="Gueldener U."/>
            <person name="Harris D.R."/>
            <person name="Hollin W."/>
            <person name="Jaromczyk J."/>
            <person name="Johnson R.D."/>
            <person name="Khan A.K."/>
            <person name="Leistner E."/>
            <person name="Leuchtmann A."/>
            <person name="Li C."/>
            <person name="Liu J."/>
            <person name="Liu J."/>
            <person name="Liu M."/>
            <person name="Mace W."/>
            <person name="Machado C."/>
            <person name="Nagabhyru P."/>
            <person name="Pan J."/>
            <person name="Schmid J."/>
            <person name="Sugawara K."/>
            <person name="Steiner U."/>
            <person name="Takach J.E."/>
            <person name="Tanaka E."/>
            <person name="Webb J.S."/>
            <person name="Wilson E.V."/>
            <person name="Wiseman J.L."/>
            <person name="Yoshida R."/>
            <person name="Zeng Z."/>
        </authorList>
    </citation>
    <scope>NUCLEOTIDE SEQUENCE [LARGE SCALE GENOMIC DNA]</scope>
    <source>
        <strain evidence="2 3">20.1</strain>
    </source>
</reference>
<evidence type="ECO:0000256" key="1">
    <source>
        <dbReference type="SAM" id="MobiDB-lite"/>
    </source>
</evidence>
<evidence type="ECO:0000313" key="3">
    <source>
        <dbReference type="Proteomes" id="UP000016801"/>
    </source>
</evidence>
<feature type="compositionally biased region" description="Polar residues" evidence="1">
    <location>
        <begin position="219"/>
        <end position="228"/>
    </location>
</feature>
<feature type="compositionally biased region" description="Basic residues" evidence="1">
    <location>
        <begin position="270"/>
        <end position="284"/>
    </location>
</feature>
<feature type="region of interest" description="Disordered" evidence="1">
    <location>
        <begin position="126"/>
        <end position="284"/>
    </location>
</feature>
<sequence>METRPSRTPRAWSNRPGYTPPSSVQLNPLNLMAGFPIMTEAEWVEKVVIPNCFDPDDPTNPPIPPGTPWALGSWRRSKEKSLVKIGKWEQKDPRNIWDLFEKGNPYDWKTEHGLLVVHVSFYMPSDDEPATPKSGRSGKRKRRVSVQSEEELVQSERGEESVLGDDLAEGDDAAQSEGGDDSAVEDDAAQLEGGDDSAVEDDAAQSEGGDDSAVEDDASQSGDHTTPSYHRRRLPMPHKLSTVHPDNVDPLPEFNTGPVVKSEPGEGNARRSHPAVQRRSKRFK</sequence>
<gene>
    <name evidence="2" type="ORF">CPUR_05878</name>
</gene>
<evidence type="ECO:0000313" key="2">
    <source>
        <dbReference type="EMBL" id="CCE32020.1"/>
    </source>
</evidence>
<comment type="caution">
    <text evidence="2">The sequence shown here is derived from an EMBL/GenBank/DDBJ whole genome shotgun (WGS) entry which is preliminary data.</text>
</comment>
<dbReference type="AlphaFoldDB" id="M1W8R4"/>
<dbReference type="EMBL" id="CAGA01000037">
    <property type="protein sequence ID" value="CCE32020.1"/>
    <property type="molecule type" value="Genomic_DNA"/>
</dbReference>
<protein>
    <submittedName>
        <fullName evidence="2">Uncharacterized protein</fullName>
    </submittedName>
</protein>
<name>M1W8R4_CLAP2</name>